<reference evidence="4 5" key="1">
    <citation type="submission" date="2019-05" db="EMBL/GenBank/DDBJ databases">
        <title>Mikania micrantha, genome provides insights into the molecular mechanism of rapid growth.</title>
        <authorList>
            <person name="Liu B."/>
        </authorList>
    </citation>
    <scope>NUCLEOTIDE SEQUENCE [LARGE SCALE GENOMIC DNA]</scope>
    <source>
        <strain evidence="4">NLD-2019</strain>
        <tissue evidence="4">Leaf</tissue>
    </source>
</reference>
<feature type="region of interest" description="Disordered" evidence="3">
    <location>
        <begin position="403"/>
        <end position="427"/>
    </location>
</feature>
<sequence length="650" mass="72116">MEKTPHIAIVPSPGMGHLIPLVEFAKKLKNNHNISATFMIPNDGPLSTPQRVYLDSLPTGLNHIILPSISLNDLPQDARMETRISLMITRSIDPIRQAFKSLVAETNMVALFIDLFGTDAFDVAIEFGVSPYVFFPSTAMALSLFLHLPKLDQMVSCEYWDLPEPVQIPGCIPVHGRDLLDPIQDRKDDAYKWVLHNAKRYMMAEGIAVNSFKELEGGALKALLEDEPGKPRVYPVGPLIQSGSSSDADGSECLRWLDGQPCGSVLFISFGSGGTLSSNQLNELALGLELSEQRFIWVVRSPNDRPNATYFNLHGHEDPLGFLPKGFLEKTKDIGLVVPSWAPQAQILSHSSTGEEGKPIRSRIRDLKDAAANVLSKDGCSTKTLDQLMDSDCIKVDLENDSTKNDEVESMETQDIKDNDDNNVGAKRKQKDQSIVWNYFSKLNQPSIGGKLQCKCNKCKHVFIYDSKTGTVFYEATSSAKIEDLKDFALPNELQSLVPLVDYGVSDLHELPLVMVQFNQLSCGGISLGIGISNILADGASASHFTEEWARIAQRHTTQLSRFKHKRYEPNPPLIGRSDDLEERNKETKIVILHLNKNQVQKLEDTVKKSRPAGISCPFSRFEALAGGHIWRCGSKARGHQPTNKTKHCC</sequence>
<organism evidence="4 5">
    <name type="scientific">Mikania micrantha</name>
    <name type="common">bitter vine</name>
    <dbReference type="NCBI Taxonomy" id="192012"/>
    <lineage>
        <taxon>Eukaryota</taxon>
        <taxon>Viridiplantae</taxon>
        <taxon>Streptophyta</taxon>
        <taxon>Embryophyta</taxon>
        <taxon>Tracheophyta</taxon>
        <taxon>Spermatophyta</taxon>
        <taxon>Magnoliopsida</taxon>
        <taxon>eudicotyledons</taxon>
        <taxon>Gunneridae</taxon>
        <taxon>Pentapetalae</taxon>
        <taxon>asterids</taxon>
        <taxon>campanulids</taxon>
        <taxon>Asterales</taxon>
        <taxon>Asteraceae</taxon>
        <taxon>Asteroideae</taxon>
        <taxon>Heliantheae alliance</taxon>
        <taxon>Eupatorieae</taxon>
        <taxon>Mikania</taxon>
    </lineage>
</organism>
<dbReference type="AlphaFoldDB" id="A0A5N6LDM6"/>
<keyword evidence="1" id="KW-0328">Glycosyltransferase</keyword>
<gene>
    <name evidence="4" type="ORF">E3N88_43897</name>
</gene>
<protein>
    <recommendedName>
        <fullName evidence="6">Hydroquinone glucosyltransferase</fullName>
    </recommendedName>
</protein>
<evidence type="ECO:0000256" key="3">
    <source>
        <dbReference type="SAM" id="MobiDB-lite"/>
    </source>
</evidence>
<dbReference type="SUPFAM" id="SSF53756">
    <property type="entry name" value="UDP-Glycosyltransferase/glycogen phosphorylase"/>
    <property type="match status" value="1"/>
</dbReference>
<dbReference type="Gene3D" id="3.40.50.2000">
    <property type="entry name" value="Glycogen Phosphorylase B"/>
    <property type="match status" value="2"/>
</dbReference>
<evidence type="ECO:0000256" key="1">
    <source>
        <dbReference type="ARBA" id="ARBA00022676"/>
    </source>
</evidence>
<dbReference type="CDD" id="cd03784">
    <property type="entry name" value="GT1_Gtf-like"/>
    <property type="match status" value="1"/>
</dbReference>
<dbReference type="GO" id="GO:0008194">
    <property type="term" value="F:UDP-glycosyltransferase activity"/>
    <property type="evidence" value="ECO:0007669"/>
    <property type="project" value="InterPro"/>
</dbReference>
<accession>A0A5N6LDM6</accession>
<evidence type="ECO:0008006" key="6">
    <source>
        <dbReference type="Google" id="ProtNLM"/>
    </source>
</evidence>
<dbReference type="Pfam" id="PF02458">
    <property type="entry name" value="Transferase"/>
    <property type="match status" value="1"/>
</dbReference>
<evidence type="ECO:0000256" key="2">
    <source>
        <dbReference type="ARBA" id="ARBA00022679"/>
    </source>
</evidence>
<dbReference type="Proteomes" id="UP000326396">
    <property type="component" value="Unassembled WGS sequence"/>
</dbReference>
<keyword evidence="5" id="KW-1185">Reference proteome</keyword>
<dbReference type="FunFam" id="3.40.50.2000:FF:000054">
    <property type="entry name" value="Glycosyltransferase"/>
    <property type="match status" value="1"/>
</dbReference>
<evidence type="ECO:0000313" key="4">
    <source>
        <dbReference type="EMBL" id="KAD0670022.1"/>
    </source>
</evidence>
<dbReference type="InterPro" id="IPR002213">
    <property type="entry name" value="UDP_glucos_trans"/>
</dbReference>
<dbReference type="EMBL" id="SZYD01001487">
    <property type="protein sequence ID" value="KAD0670022.1"/>
    <property type="molecule type" value="Genomic_DNA"/>
</dbReference>
<dbReference type="PANTHER" id="PTHR48046:SF6">
    <property type="entry name" value="GLYCOSYLTRANSFERASE"/>
    <property type="match status" value="1"/>
</dbReference>
<name>A0A5N6LDM6_9ASTR</name>
<keyword evidence="2" id="KW-0808">Transferase</keyword>
<evidence type="ECO:0000313" key="5">
    <source>
        <dbReference type="Proteomes" id="UP000326396"/>
    </source>
</evidence>
<dbReference type="InterPro" id="IPR023213">
    <property type="entry name" value="CAT-like_dom_sf"/>
</dbReference>
<proteinExistence type="predicted"/>
<comment type="caution">
    <text evidence="4">The sequence shown here is derived from an EMBL/GenBank/DDBJ whole genome shotgun (WGS) entry which is preliminary data.</text>
</comment>
<dbReference type="OrthoDB" id="5835829at2759"/>
<dbReference type="PANTHER" id="PTHR48046">
    <property type="entry name" value="UDP-GLYCOSYLTRANSFERASE 72E1"/>
    <property type="match status" value="1"/>
</dbReference>
<dbReference type="Gene3D" id="3.30.559.10">
    <property type="entry name" value="Chloramphenicol acetyltransferase-like domain"/>
    <property type="match status" value="2"/>
</dbReference>